<evidence type="ECO:0000256" key="4">
    <source>
        <dbReference type="ARBA" id="ARBA00022837"/>
    </source>
</evidence>
<dbReference type="PROSITE" id="PS00523">
    <property type="entry name" value="SULFATASE_1"/>
    <property type="match status" value="1"/>
</dbReference>
<evidence type="ECO:0000256" key="2">
    <source>
        <dbReference type="ARBA" id="ARBA00022723"/>
    </source>
</evidence>
<dbReference type="GO" id="GO:0046872">
    <property type="term" value="F:metal ion binding"/>
    <property type="evidence" value="ECO:0007669"/>
    <property type="project" value="UniProtKB-KW"/>
</dbReference>
<dbReference type="GO" id="GO:0004065">
    <property type="term" value="F:arylsulfatase activity"/>
    <property type="evidence" value="ECO:0007669"/>
    <property type="project" value="TreeGrafter"/>
</dbReference>
<name>A0A1H9DKR5_9FLAO</name>
<dbReference type="PROSITE" id="PS51257">
    <property type="entry name" value="PROKAR_LIPOPROTEIN"/>
    <property type="match status" value="1"/>
</dbReference>
<accession>A0A1H9DKR5</accession>
<keyword evidence="2" id="KW-0479">Metal-binding</keyword>
<proteinExistence type="inferred from homology"/>
<dbReference type="CDD" id="cd16027">
    <property type="entry name" value="SGSH"/>
    <property type="match status" value="1"/>
</dbReference>
<dbReference type="OrthoDB" id="9789742at2"/>
<sequence>MIRVLQFALILVVLSCKSEPKQNQEQEETKQPNVLWIVTEDISPTLSFYGDNTAKTPALDKLASESIIYDNAYTTVGVCGPSRSTIITGMYPTSIGTMHMRTSHDVFSWGRRDYSAKVDIQDISGNTIRKYSAVIPDYIKCYTEYLREAGYYCTNNYKTDYQFAAPVTSWDENNQSAHWRNAPKGKPFFSIFNIDVSHESYLWRNKDLPLTVNPDDVPVPPYLPDNVATRNTIARHYSNVELMDKRVENIIAQLKADGLYDNTIIFFYSDHGGPLPRHKREIYDSGLKVPFIIKGLDGKPGRTDRLISFVDLAPTMLSLAGVEPPKYMEGKPFLGKYDNEEREYIFASSDRFDEFTDRIRATRDKQYLYVRNDFPELPKYKDLAYRRNIPMMDTFLELREAGKLNEVQQIWFQTKTKEELYDCINDPFQINNLADAPEYQDVLLKMRGTLNAHFENRPDFGLTPEAEMIANMWPNNQQPTTKTVNVSISNASKGKNATLSCDTTGASMAYIISDQPIENLDFNSPWQLYTAPIAVENGKLLYTIAHRIGFKASDIVSEEL</sequence>
<dbReference type="InterPro" id="IPR024607">
    <property type="entry name" value="Sulfatase_CS"/>
</dbReference>
<dbReference type="Proteomes" id="UP000198999">
    <property type="component" value="Unassembled WGS sequence"/>
</dbReference>
<evidence type="ECO:0000313" key="6">
    <source>
        <dbReference type="EMBL" id="SEQ14096.1"/>
    </source>
</evidence>
<organism evidence="6 7">
    <name type="scientific">Hyunsoonleella jejuensis</name>
    <dbReference type="NCBI Taxonomy" id="419940"/>
    <lineage>
        <taxon>Bacteria</taxon>
        <taxon>Pseudomonadati</taxon>
        <taxon>Bacteroidota</taxon>
        <taxon>Flavobacteriia</taxon>
        <taxon>Flavobacteriales</taxon>
        <taxon>Flavobacteriaceae</taxon>
    </lineage>
</organism>
<dbReference type="RefSeq" id="WP_092577196.1">
    <property type="nucleotide sequence ID" value="NZ_FOFN01000001.1"/>
</dbReference>
<evidence type="ECO:0000256" key="3">
    <source>
        <dbReference type="ARBA" id="ARBA00022801"/>
    </source>
</evidence>
<gene>
    <name evidence="6" type="ORF">SAMN05421824_1274</name>
</gene>
<dbReference type="PANTHER" id="PTHR42693:SF53">
    <property type="entry name" value="ENDO-4-O-SULFATASE"/>
    <property type="match status" value="1"/>
</dbReference>
<keyword evidence="3" id="KW-0378">Hydrolase</keyword>
<dbReference type="InterPro" id="IPR017850">
    <property type="entry name" value="Alkaline_phosphatase_core_sf"/>
</dbReference>
<dbReference type="InterPro" id="IPR000917">
    <property type="entry name" value="Sulfatase_N"/>
</dbReference>
<evidence type="ECO:0000313" key="7">
    <source>
        <dbReference type="Proteomes" id="UP000198999"/>
    </source>
</evidence>
<dbReference type="STRING" id="419940.SAMN05421824_1274"/>
<reference evidence="6 7" key="1">
    <citation type="submission" date="2016-10" db="EMBL/GenBank/DDBJ databases">
        <authorList>
            <person name="de Groot N.N."/>
        </authorList>
    </citation>
    <scope>NUCLEOTIDE SEQUENCE [LARGE SCALE GENOMIC DNA]</scope>
    <source>
        <strain evidence="6 7">DSM 21035</strain>
    </source>
</reference>
<dbReference type="PANTHER" id="PTHR42693">
    <property type="entry name" value="ARYLSULFATASE FAMILY MEMBER"/>
    <property type="match status" value="1"/>
</dbReference>
<dbReference type="Gene3D" id="3.40.720.10">
    <property type="entry name" value="Alkaline Phosphatase, subunit A"/>
    <property type="match status" value="1"/>
</dbReference>
<dbReference type="AlphaFoldDB" id="A0A1H9DKR5"/>
<dbReference type="Pfam" id="PF00884">
    <property type="entry name" value="Sulfatase"/>
    <property type="match status" value="1"/>
</dbReference>
<evidence type="ECO:0000256" key="1">
    <source>
        <dbReference type="ARBA" id="ARBA00008779"/>
    </source>
</evidence>
<evidence type="ECO:0000259" key="5">
    <source>
        <dbReference type="Pfam" id="PF00884"/>
    </source>
</evidence>
<comment type="similarity">
    <text evidence="1">Belongs to the sulfatase family.</text>
</comment>
<keyword evidence="4" id="KW-0106">Calcium</keyword>
<dbReference type="EMBL" id="FOFN01000001">
    <property type="protein sequence ID" value="SEQ14096.1"/>
    <property type="molecule type" value="Genomic_DNA"/>
</dbReference>
<keyword evidence="7" id="KW-1185">Reference proteome</keyword>
<protein>
    <submittedName>
        <fullName evidence="6">Arylsulfatase A</fullName>
    </submittedName>
</protein>
<dbReference type="InterPro" id="IPR050738">
    <property type="entry name" value="Sulfatase"/>
</dbReference>
<dbReference type="SUPFAM" id="SSF53649">
    <property type="entry name" value="Alkaline phosphatase-like"/>
    <property type="match status" value="1"/>
</dbReference>
<feature type="domain" description="Sulfatase N-terminal" evidence="5">
    <location>
        <begin position="32"/>
        <end position="322"/>
    </location>
</feature>